<reference evidence="1 2" key="1">
    <citation type="submission" date="2023-04" db="EMBL/GenBank/DDBJ databases">
        <title>Genome of Basidiobolus ranarum AG-B5.</title>
        <authorList>
            <person name="Stajich J.E."/>
            <person name="Carter-House D."/>
            <person name="Gryganskyi A."/>
        </authorList>
    </citation>
    <scope>NUCLEOTIDE SEQUENCE [LARGE SCALE GENOMIC DNA]</scope>
    <source>
        <strain evidence="1 2">AG-B5</strain>
    </source>
</reference>
<keyword evidence="2" id="KW-1185">Reference proteome</keyword>
<evidence type="ECO:0000313" key="2">
    <source>
        <dbReference type="Proteomes" id="UP001479436"/>
    </source>
</evidence>
<organism evidence="1 2">
    <name type="scientific">Basidiobolus ranarum</name>
    <dbReference type="NCBI Taxonomy" id="34480"/>
    <lineage>
        <taxon>Eukaryota</taxon>
        <taxon>Fungi</taxon>
        <taxon>Fungi incertae sedis</taxon>
        <taxon>Zoopagomycota</taxon>
        <taxon>Entomophthoromycotina</taxon>
        <taxon>Basidiobolomycetes</taxon>
        <taxon>Basidiobolales</taxon>
        <taxon>Basidiobolaceae</taxon>
        <taxon>Basidiobolus</taxon>
    </lineage>
</organism>
<comment type="caution">
    <text evidence="1">The sequence shown here is derived from an EMBL/GenBank/DDBJ whole genome shotgun (WGS) entry which is preliminary data.</text>
</comment>
<sequence>MGCEALVVKARILNIIDADVNICLQNDREPRKLRRSGDDEYNECDDIVARLRLLGLKVDANVCLGIKGSNGWSKEHIDRLECTEIIARAKVLGIIKADVNVCLDNILNLGHSRGANDDGGYNECNDIVARLRLLGLKVDVNVCLGTRGSKGWSKDRVDRLECDDIVAHAKVLGILKADVNVCLRNVLNLGHPRRSNDEDYNECDNVVARLRLLGLKVNANVCLGIKGSNGWSKEYVDRLECADIVAHAKILGIIKADANICLGNILNLGHSQGSNGDGEYNECSDIAAYLRLLGLKVDANVCLGIRGSKGWSKDRVDKSNCDDIVAHAKVLGILKVDVNVCLGNILNLGHSRGSDGDEYNECPDIAARLRILGLKLDADVCIGVKSAGGWTKDDLMSIFA</sequence>
<protein>
    <recommendedName>
        <fullName evidence="3">Xylose isomerase-like TIM barrel domain-containing protein</fullName>
    </recommendedName>
</protein>
<evidence type="ECO:0000313" key="1">
    <source>
        <dbReference type="EMBL" id="KAK9745760.1"/>
    </source>
</evidence>
<dbReference type="Proteomes" id="UP001479436">
    <property type="component" value="Unassembled WGS sequence"/>
</dbReference>
<gene>
    <name evidence="1" type="ORF">K7432_018244</name>
</gene>
<accession>A0ABR2WCE8</accession>
<dbReference type="EMBL" id="JASJQH010005401">
    <property type="protein sequence ID" value="KAK9745760.1"/>
    <property type="molecule type" value="Genomic_DNA"/>
</dbReference>
<proteinExistence type="predicted"/>
<evidence type="ECO:0008006" key="3">
    <source>
        <dbReference type="Google" id="ProtNLM"/>
    </source>
</evidence>
<name>A0ABR2WCE8_9FUNG</name>